<sequence length="320" mass="36987">MEKIIAPIDRKLIIAELTEDKFVRHTNKLRNHLYLVTHHNSPNIMLEIGRLREEAFRMAGGGTGKSADIDAYDTAKHPFLQLIVWDPDDQEIIAGYRLIKCSDAEKDENGRIISATAHLFNLSQDFYKNYLPNTIELGRSFVQPKYQRGASKKGLFSMDNLWDGLGAYVVQNPDIKYLFGKVTMYPHFQREARNMILAFMEHYFPDKENLVEPIEPLIKDGELDEYKSMFKELSYKDGYALLNKEVRARGENIPPLINTYMNISATMKTFGTSLNYEFGEVEETGILAIVDDIYPARKERHLDTYERDKEFLGPLTKKQD</sequence>
<dbReference type="InterPro" id="IPR052351">
    <property type="entry name" value="Ornithine_N-alpha-AT"/>
</dbReference>
<comment type="pathway">
    <text evidence="1">Lipid metabolism.</text>
</comment>
<accession>G8R8T1</accession>
<evidence type="ECO:0000256" key="5">
    <source>
        <dbReference type="ARBA" id="ARBA00023315"/>
    </source>
</evidence>
<name>G8R8T1_OWEHD</name>
<reference evidence="6 7" key="1">
    <citation type="journal article" date="2012" name="Stand. Genomic Sci.">
        <title>Genome sequence of the orange-pigmented seawater bacterium Owenweeksia hongkongensis type strain (UST20020801(T)).</title>
        <authorList>
            <person name="Riedel T."/>
            <person name="Held B."/>
            <person name="Nolan M."/>
            <person name="Lucas S."/>
            <person name="Lapidus A."/>
            <person name="Tice H."/>
            <person name="Del Rio T.G."/>
            <person name="Cheng J.F."/>
            <person name="Han C."/>
            <person name="Tapia R."/>
            <person name="Goodwin L.A."/>
            <person name="Pitluck S."/>
            <person name="Liolios K."/>
            <person name="Mavromatis K."/>
            <person name="Pagani I."/>
            <person name="Ivanova N."/>
            <person name="Mikhailova N."/>
            <person name="Pati A."/>
            <person name="Chen A."/>
            <person name="Palaniappan K."/>
            <person name="Rohde M."/>
            <person name="Tindall B.J."/>
            <person name="Detter J.C."/>
            <person name="Goker M."/>
            <person name="Woyke T."/>
            <person name="Bristow J."/>
            <person name="Eisen J.A."/>
            <person name="Markowitz V."/>
            <person name="Hugenholtz P."/>
            <person name="Klenk H.P."/>
            <person name="Kyrpides N.C."/>
        </authorList>
    </citation>
    <scope>NUCLEOTIDE SEQUENCE</scope>
    <source>
        <strain evidence="7">DSM 17368 / JCM 12287 / NRRL B-23963</strain>
    </source>
</reference>
<dbReference type="KEGG" id="oho:Oweho_1520"/>
<dbReference type="EMBL" id="CP003156">
    <property type="protein sequence ID" value="AEV32511.1"/>
    <property type="molecule type" value="Genomic_DNA"/>
</dbReference>
<protein>
    <recommendedName>
        <fullName evidence="8">Hemolysin</fullName>
    </recommendedName>
</protein>
<organism evidence="6 7">
    <name type="scientific">Owenweeksia hongkongensis (strain DSM 17368 / CIP 108786 / JCM 12287 / NRRL B-23963 / UST20020801)</name>
    <dbReference type="NCBI Taxonomy" id="926562"/>
    <lineage>
        <taxon>Bacteria</taxon>
        <taxon>Pseudomonadati</taxon>
        <taxon>Bacteroidota</taxon>
        <taxon>Flavobacteriia</taxon>
        <taxon>Flavobacteriales</taxon>
        <taxon>Owenweeksiaceae</taxon>
        <taxon>Owenweeksia</taxon>
    </lineage>
</organism>
<keyword evidence="2" id="KW-0444">Lipid biosynthesis</keyword>
<dbReference type="PANTHER" id="PTHR37323">
    <property type="entry name" value="GCN5-RELATED N-ACETYLTRANSFERASE"/>
    <property type="match status" value="1"/>
</dbReference>
<dbReference type="SUPFAM" id="SSF55729">
    <property type="entry name" value="Acyl-CoA N-acyltransferases (Nat)"/>
    <property type="match status" value="1"/>
</dbReference>
<dbReference type="PANTHER" id="PTHR37323:SF1">
    <property type="entry name" value="L-ORNITHINE N(ALPHA)-ACYLTRANSFERASE"/>
    <property type="match status" value="1"/>
</dbReference>
<keyword evidence="4" id="KW-0443">Lipid metabolism</keyword>
<dbReference type="eggNOG" id="COG3176">
    <property type="taxonomic scope" value="Bacteria"/>
</dbReference>
<dbReference type="InterPro" id="IPR016181">
    <property type="entry name" value="Acyl_CoA_acyltransferase"/>
</dbReference>
<evidence type="ECO:0000256" key="4">
    <source>
        <dbReference type="ARBA" id="ARBA00023098"/>
    </source>
</evidence>
<dbReference type="GO" id="GO:0016746">
    <property type="term" value="F:acyltransferase activity"/>
    <property type="evidence" value="ECO:0007669"/>
    <property type="project" value="UniProtKB-KW"/>
</dbReference>
<evidence type="ECO:0000256" key="1">
    <source>
        <dbReference type="ARBA" id="ARBA00005189"/>
    </source>
</evidence>
<evidence type="ECO:0000256" key="2">
    <source>
        <dbReference type="ARBA" id="ARBA00022516"/>
    </source>
</evidence>
<evidence type="ECO:0008006" key="8">
    <source>
        <dbReference type="Google" id="ProtNLM"/>
    </source>
</evidence>
<proteinExistence type="predicted"/>
<dbReference type="Pfam" id="PF13444">
    <property type="entry name" value="Acetyltransf_5"/>
    <property type="match status" value="1"/>
</dbReference>
<keyword evidence="7" id="KW-1185">Reference proteome</keyword>
<dbReference type="STRING" id="926562.Oweho_1520"/>
<dbReference type="RefSeq" id="WP_014201867.1">
    <property type="nucleotide sequence ID" value="NC_016599.1"/>
</dbReference>
<dbReference type="Gene3D" id="3.40.630.30">
    <property type="match status" value="1"/>
</dbReference>
<keyword evidence="3" id="KW-0808">Transferase</keyword>
<dbReference type="HOGENOM" id="CLU_033329_0_0_10"/>
<evidence type="ECO:0000313" key="6">
    <source>
        <dbReference type="EMBL" id="AEV32511.1"/>
    </source>
</evidence>
<dbReference type="OrthoDB" id="1113830at2"/>
<evidence type="ECO:0000256" key="3">
    <source>
        <dbReference type="ARBA" id="ARBA00022679"/>
    </source>
</evidence>
<dbReference type="Proteomes" id="UP000005631">
    <property type="component" value="Chromosome"/>
</dbReference>
<dbReference type="GO" id="GO:0006629">
    <property type="term" value="P:lipid metabolic process"/>
    <property type="evidence" value="ECO:0007669"/>
    <property type="project" value="UniProtKB-KW"/>
</dbReference>
<dbReference type="AlphaFoldDB" id="G8R8T1"/>
<gene>
    <name evidence="6" type="ordered locus">Oweho_1520</name>
</gene>
<dbReference type="PATRIC" id="fig|926562.3.peg.1523"/>
<evidence type="ECO:0000313" key="7">
    <source>
        <dbReference type="Proteomes" id="UP000005631"/>
    </source>
</evidence>
<keyword evidence="5" id="KW-0012">Acyltransferase</keyword>